<name>A0ACC1Y4X0_MELAZ</name>
<evidence type="ECO:0000313" key="2">
    <source>
        <dbReference type="Proteomes" id="UP001164539"/>
    </source>
</evidence>
<organism evidence="1 2">
    <name type="scientific">Melia azedarach</name>
    <name type="common">Chinaberry tree</name>
    <dbReference type="NCBI Taxonomy" id="155640"/>
    <lineage>
        <taxon>Eukaryota</taxon>
        <taxon>Viridiplantae</taxon>
        <taxon>Streptophyta</taxon>
        <taxon>Embryophyta</taxon>
        <taxon>Tracheophyta</taxon>
        <taxon>Spermatophyta</taxon>
        <taxon>Magnoliopsida</taxon>
        <taxon>eudicotyledons</taxon>
        <taxon>Gunneridae</taxon>
        <taxon>Pentapetalae</taxon>
        <taxon>rosids</taxon>
        <taxon>malvids</taxon>
        <taxon>Sapindales</taxon>
        <taxon>Meliaceae</taxon>
        <taxon>Melia</taxon>
    </lineage>
</organism>
<accession>A0ACC1Y4X0</accession>
<keyword evidence="1" id="KW-0808">Transferase</keyword>
<comment type="caution">
    <text evidence="1">The sequence shown here is derived from an EMBL/GenBank/DDBJ whole genome shotgun (WGS) entry which is preliminary data.</text>
</comment>
<dbReference type="EMBL" id="CM051399">
    <property type="protein sequence ID" value="KAJ4717555.1"/>
    <property type="molecule type" value="Genomic_DNA"/>
</dbReference>
<keyword evidence="2" id="KW-1185">Reference proteome</keyword>
<proteinExistence type="predicted"/>
<reference evidence="1 2" key="1">
    <citation type="journal article" date="2023" name="Science">
        <title>Complex scaffold remodeling in plant triterpene biosynthesis.</title>
        <authorList>
            <person name="De La Pena R."/>
            <person name="Hodgson H."/>
            <person name="Liu J.C."/>
            <person name="Stephenson M.J."/>
            <person name="Martin A.C."/>
            <person name="Owen C."/>
            <person name="Harkess A."/>
            <person name="Leebens-Mack J."/>
            <person name="Jimenez L.E."/>
            <person name="Osbourn A."/>
            <person name="Sattely E.S."/>
        </authorList>
    </citation>
    <scope>NUCLEOTIDE SEQUENCE [LARGE SCALE GENOMIC DNA]</scope>
    <source>
        <strain evidence="2">cv. JPN11</strain>
        <tissue evidence="1">Leaf</tissue>
    </source>
</reference>
<protein>
    <submittedName>
        <fullName evidence="1">Protein kinase superfamily protein</fullName>
    </submittedName>
</protein>
<gene>
    <name evidence="1" type="ORF">OWV82_012414</name>
</gene>
<sequence length="361" mass="40100">MGCICSKGTRANQYVAENSAKDKELTKKTSKRLGSFKKENVTVVVETDGLGNEATTRLINDQSVDDDVGPSDEGEKKAKHQLQRRGTIEVGVGAMQVAQQRMTRVTSVSIGEKGAQVVAGWPSWLTAVAGEAINGWVPRKADSFEKLDKIGQGTYSSVYKARDLENNKLVALKKVRFANMDPESVRFMAREIIILRRLDHPNVMKLEGLITSRVSGSLYLVFEYMEHDLAGLAATPGIKCYMQQLLCGLEHCHSRGILHRDIKGSNLLIDHNGILKIGDFGLATFFRSSQKQPLTSRVVTLWYRPPELLLGSTDYGATVDLWSTGLHSCRIICRETYHAWKNRDIANSCILGAIQHKFDTC</sequence>
<keyword evidence="1" id="KW-0418">Kinase</keyword>
<evidence type="ECO:0000313" key="1">
    <source>
        <dbReference type="EMBL" id="KAJ4717555.1"/>
    </source>
</evidence>
<dbReference type="Proteomes" id="UP001164539">
    <property type="component" value="Chromosome 6"/>
</dbReference>